<dbReference type="PANTHER" id="PTHR10927:SF4">
    <property type="entry name" value="RIBOSOME MATURATION PROTEIN SDO1 HOMOLOG"/>
    <property type="match status" value="1"/>
</dbReference>
<dbReference type="SUPFAM" id="SSF54980">
    <property type="entry name" value="EF-G C-terminal domain-like"/>
    <property type="match status" value="1"/>
</dbReference>
<dbReference type="SUPFAM" id="SSF89895">
    <property type="entry name" value="FYSH domain"/>
    <property type="match status" value="1"/>
</dbReference>
<comment type="similarity">
    <text evidence="1">Belongs to the SDO1/SBDS family.</text>
</comment>
<dbReference type="Gene3D" id="1.10.10.900">
    <property type="entry name" value="SBDS protein C-terminal domain, subdomain 1"/>
    <property type="match status" value="1"/>
</dbReference>
<dbReference type="InterPro" id="IPR035647">
    <property type="entry name" value="EFG_III/V"/>
</dbReference>
<dbReference type="Pfam" id="PF20268">
    <property type="entry name" value="SBDS_C"/>
    <property type="match status" value="1"/>
</dbReference>
<sequence length="235" mass="26462">MSRGKRKEPVVARITIKGRHFEILVDPEMAFRFREGEKVPIENVVVSDYVYKDVRRGLKASPEELREIFGTDNVYKVAEEIIKRGELQLTTEQRRMLLEMKKKQIVTYIAKSAVDPRTGTPIPPSRIEKAMEEARVAIDLYRSVEEQVPHILKAISRLLPIKLAKALLQIHVPPEYAGRVAAQITRLGDVKKSTWLADGSLLVELEIPAGMQNEVIDKLNTLTKGSASVKVITVG</sequence>
<dbReference type="Pfam" id="PF09377">
    <property type="entry name" value="SBDS_domain_II"/>
    <property type="match status" value="1"/>
</dbReference>
<dbReference type="InterPro" id="IPR018978">
    <property type="entry name" value="SDO1/SBDS_central"/>
</dbReference>
<dbReference type="InterPro" id="IPR019783">
    <property type="entry name" value="SDO1/SBDS_N"/>
</dbReference>
<dbReference type="Gene3D" id="3.30.1250.10">
    <property type="entry name" value="Ribosome maturation protein SBDS, N-terminal domain"/>
    <property type="match status" value="1"/>
</dbReference>
<dbReference type="InterPro" id="IPR039100">
    <property type="entry name" value="Sdo1/SBDS-like"/>
</dbReference>
<evidence type="ECO:0000259" key="4">
    <source>
        <dbReference type="Pfam" id="PF20268"/>
    </source>
</evidence>
<dbReference type="InterPro" id="IPR036786">
    <property type="entry name" value="Ribosome_mat_SBDS_N_sf"/>
</dbReference>
<name>A0A833DU58_9CREN</name>
<evidence type="ECO:0000313" key="6">
    <source>
        <dbReference type="Proteomes" id="UP000605805"/>
    </source>
</evidence>
<feature type="domain" description="Ribosome maturation protein SDO1/SBDS N-terminal" evidence="2">
    <location>
        <begin position="10"/>
        <end position="95"/>
    </location>
</feature>
<dbReference type="InterPro" id="IPR037188">
    <property type="entry name" value="Sdo1/SBDS_central_sf"/>
</dbReference>
<dbReference type="InterPro" id="IPR046928">
    <property type="entry name" value="SDO1/SBDS_C"/>
</dbReference>
<evidence type="ECO:0000259" key="3">
    <source>
        <dbReference type="Pfam" id="PF09377"/>
    </source>
</evidence>
<dbReference type="NCBIfam" id="TIGR00291">
    <property type="entry name" value="RNA_SBDS"/>
    <property type="match status" value="1"/>
</dbReference>
<gene>
    <name evidence="5" type="ORF">EYH02_00750</name>
</gene>
<comment type="caution">
    <text evidence="5">The sequence shown here is derived from an EMBL/GenBank/DDBJ whole genome shotgun (WGS) entry which is preliminary data.</text>
</comment>
<reference evidence="5" key="1">
    <citation type="journal article" date="2020" name="ISME J.">
        <title>Gammaproteobacteria mediating utilization of methyl-, sulfur- and petroleum organic compounds in deep ocean hydrothermal plumes.</title>
        <authorList>
            <person name="Zhou Z."/>
            <person name="Liu Y."/>
            <person name="Pan J."/>
            <person name="Cron B.R."/>
            <person name="Toner B.M."/>
            <person name="Anantharaman K."/>
            <person name="Breier J.A."/>
            <person name="Dick G.J."/>
            <person name="Li M."/>
        </authorList>
    </citation>
    <scope>NUCLEOTIDE SEQUENCE</scope>
    <source>
        <strain evidence="5">SZUA-1435</strain>
    </source>
</reference>
<dbReference type="SUPFAM" id="SSF109728">
    <property type="entry name" value="Hypothetical protein AF0491, middle domain"/>
    <property type="match status" value="1"/>
</dbReference>
<dbReference type="AlphaFoldDB" id="A0A833DU58"/>
<organism evidence="5 6">
    <name type="scientific">Ignisphaera aggregans</name>
    <dbReference type="NCBI Taxonomy" id="334771"/>
    <lineage>
        <taxon>Archaea</taxon>
        <taxon>Thermoproteota</taxon>
        <taxon>Thermoprotei</taxon>
        <taxon>Desulfurococcales</taxon>
        <taxon>Desulfurococcaceae</taxon>
        <taxon>Ignisphaera</taxon>
    </lineage>
</organism>
<feature type="domain" description="Ribosome maturation protein SDO1/SBDS central" evidence="3">
    <location>
        <begin position="103"/>
        <end position="164"/>
    </location>
</feature>
<proteinExistence type="inferred from homology"/>
<dbReference type="Gene3D" id="3.30.70.240">
    <property type="match status" value="1"/>
</dbReference>
<feature type="domain" description="Ribosome maturation protein SDO1/SBDS C-terminal" evidence="4">
    <location>
        <begin position="167"/>
        <end position="233"/>
    </location>
</feature>
<dbReference type="PANTHER" id="PTHR10927">
    <property type="entry name" value="RIBOSOME MATURATION PROTEIN SBDS"/>
    <property type="match status" value="1"/>
</dbReference>
<protein>
    <submittedName>
        <fullName evidence="5">Ribosome assembly factor SBDS</fullName>
    </submittedName>
</protein>
<dbReference type="InterPro" id="IPR002140">
    <property type="entry name" value="Sdo1/SBDS"/>
</dbReference>
<evidence type="ECO:0000256" key="1">
    <source>
        <dbReference type="ARBA" id="ARBA00007433"/>
    </source>
</evidence>
<evidence type="ECO:0000259" key="2">
    <source>
        <dbReference type="Pfam" id="PF01172"/>
    </source>
</evidence>
<dbReference type="GO" id="GO:0042256">
    <property type="term" value="P:cytosolic ribosome assembly"/>
    <property type="evidence" value="ECO:0007669"/>
    <property type="project" value="InterPro"/>
</dbReference>
<accession>A0A833DU58</accession>
<dbReference type="Pfam" id="PF01172">
    <property type="entry name" value="SBDS_N"/>
    <property type="match status" value="1"/>
</dbReference>
<dbReference type="Proteomes" id="UP000605805">
    <property type="component" value="Unassembled WGS sequence"/>
</dbReference>
<evidence type="ECO:0000313" key="5">
    <source>
        <dbReference type="EMBL" id="HIP56589.1"/>
    </source>
</evidence>
<dbReference type="EMBL" id="DQTV01000015">
    <property type="protein sequence ID" value="HIP56589.1"/>
    <property type="molecule type" value="Genomic_DNA"/>
</dbReference>